<keyword evidence="3" id="KW-1185">Reference proteome</keyword>
<proteinExistence type="predicted"/>
<feature type="region of interest" description="Disordered" evidence="1">
    <location>
        <begin position="152"/>
        <end position="171"/>
    </location>
</feature>
<evidence type="ECO:0000256" key="1">
    <source>
        <dbReference type="SAM" id="MobiDB-lite"/>
    </source>
</evidence>
<sequence>QITEITLDGCSVPTIHDTVERHRKSLEDVANSRVTCWRNKLFETIRGRANLQHRAGIGLSLFSEDDWCQIHNELSNMVAEKIDKFYKREQYVSLVLIPEFAIHHAMSMKGLSHSEAEQYLLSQEFYDEFPLPGDDEDLAVLMDTADSKAAAYSTDADKDEPSNTLHTTDQITEITL</sequence>
<accession>A0A8S4Q3C2</accession>
<organism evidence="2 3">
    <name type="scientific">Owenia fusiformis</name>
    <name type="common">Polychaete worm</name>
    <dbReference type="NCBI Taxonomy" id="6347"/>
    <lineage>
        <taxon>Eukaryota</taxon>
        <taxon>Metazoa</taxon>
        <taxon>Spiralia</taxon>
        <taxon>Lophotrochozoa</taxon>
        <taxon>Annelida</taxon>
        <taxon>Polychaeta</taxon>
        <taxon>Sedentaria</taxon>
        <taxon>Canalipalpata</taxon>
        <taxon>Sabellida</taxon>
        <taxon>Oweniida</taxon>
        <taxon>Oweniidae</taxon>
        <taxon>Owenia</taxon>
    </lineage>
</organism>
<dbReference type="AlphaFoldDB" id="A0A8S4Q3C2"/>
<name>A0A8S4Q3C2_OWEFU</name>
<gene>
    <name evidence="2" type="ORF">OFUS_LOCUS22975</name>
</gene>
<evidence type="ECO:0000313" key="2">
    <source>
        <dbReference type="EMBL" id="CAH1798897.1"/>
    </source>
</evidence>
<comment type="caution">
    <text evidence="2">The sequence shown here is derived from an EMBL/GenBank/DDBJ whole genome shotgun (WGS) entry which is preliminary data.</text>
</comment>
<evidence type="ECO:0000313" key="3">
    <source>
        <dbReference type="Proteomes" id="UP000749559"/>
    </source>
</evidence>
<protein>
    <submittedName>
        <fullName evidence="2">Uncharacterized protein</fullName>
    </submittedName>
</protein>
<feature type="non-terminal residue" evidence="2">
    <location>
        <position position="176"/>
    </location>
</feature>
<feature type="compositionally biased region" description="Polar residues" evidence="1">
    <location>
        <begin position="162"/>
        <end position="171"/>
    </location>
</feature>
<feature type="non-terminal residue" evidence="2">
    <location>
        <position position="1"/>
    </location>
</feature>
<dbReference type="Proteomes" id="UP000749559">
    <property type="component" value="Unassembled WGS sequence"/>
</dbReference>
<dbReference type="EMBL" id="CAIIXF020000011">
    <property type="protein sequence ID" value="CAH1798897.1"/>
    <property type="molecule type" value="Genomic_DNA"/>
</dbReference>
<reference evidence="2" key="1">
    <citation type="submission" date="2022-03" db="EMBL/GenBank/DDBJ databases">
        <authorList>
            <person name="Martin C."/>
        </authorList>
    </citation>
    <scope>NUCLEOTIDE SEQUENCE</scope>
</reference>